<protein>
    <submittedName>
        <fullName evidence="1">Uncharacterized protein</fullName>
    </submittedName>
</protein>
<dbReference type="EMBL" id="JAJAGQ010000003">
    <property type="protein sequence ID" value="KAJ8568099.1"/>
    <property type="molecule type" value="Genomic_DNA"/>
</dbReference>
<evidence type="ECO:0000313" key="2">
    <source>
        <dbReference type="Proteomes" id="UP001152561"/>
    </source>
</evidence>
<organism evidence="1 2">
    <name type="scientific">Anisodus acutangulus</name>
    <dbReference type="NCBI Taxonomy" id="402998"/>
    <lineage>
        <taxon>Eukaryota</taxon>
        <taxon>Viridiplantae</taxon>
        <taxon>Streptophyta</taxon>
        <taxon>Embryophyta</taxon>
        <taxon>Tracheophyta</taxon>
        <taxon>Spermatophyta</taxon>
        <taxon>Magnoliopsida</taxon>
        <taxon>eudicotyledons</taxon>
        <taxon>Gunneridae</taxon>
        <taxon>Pentapetalae</taxon>
        <taxon>asterids</taxon>
        <taxon>lamiids</taxon>
        <taxon>Solanales</taxon>
        <taxon>Solanaceae</taxon>
        <taxon>Solanoideae</taxon>
        <taxon>Hyoscyameae</taxon>
        <taxon>Anisodus</taxon>
    </lineage>
</organism>
<name>A0A9Q1MU84_9SOLA</name>
<keyword evidence="2" id="KW-1185">Reference proteome</keyword>
<gene>
    <name evidence="1" type="ORF">K7X08_020821</name>
</gene>
<sequence>MMKTKFKIKILQEGLKRCVTIVVVGRVSLQKKLTSIEDELVSIRKLLEKKSRRRSKCVSSSIESSTKRIRKALQFANAKKTKLNALDVSSLSHSDHIDDAHDGPSSPLHDQLADASCKTLSFNDHAHVHNDDDPFSHLPNQVDDASCKTLSSSPLLVQVDDASYKTLPGDVVDSTVDSENRSLDERIADVLAQIHGEDDIEEFGDAAQNVSETSNEEVV</sequence>
<dbReference type="AlphaFoldDB" id="A0A9Q1MU84"/>
<dbReference type="Proteomes" id="UP001152561">
    <property type="component" value="Unassembled WGS sequence"/>
</dbReference>
<comment type="caution">
    <text evidence="1">The sequence shown here is derived from an EMBL/GenBank/DDBJ whole genome shotgun (WGS) entry which is preliminary data.</text>
</comment>
<accession>A0A9Q1MU84</accession>
<reference evidence="2" key="1">
    <citation type="journal article" date="2023" name="Proc. Natl. Acad. Sci. U.S.A.">
        <title>Genomic and structural basis for evolution of tropane alkaloid biosynthesis.</title>
        <authorList>
            <person name="Wanga Y.-J."/>
            <person name="Taina T."/>
            <person name="Yua J.-Y."/>
            <person name="Lia J."/>
            <person name="Xua B."/>
            <person name="Chenc J."/>
            <person name="D'Auriad J.C."/>
            <person name="Huanga J.-P."/>
            <person name="Huanga S.-X."/>
        </authorList>
    </citation>
    <scope>NUCLEOTIDE SEQUENCE [LARGE SCALE GENOMIC DNA]</scope>
    <source>
        <strain evidence="2">cv. KIB-2019</strain>
    </source>
</reference>
<evidence type="ECO:0000313" key="1">
    <source>
        <dbReference type="EMBL" id="KAJ8568099.1"/>
    </source>
</evidence>
<proteinExistence type="predicted"/>